<proteinExistence type="predicted"/>
<feature type="region of interest" description="Disordered" evidence="1">
    <location>
        <begin position="47"/>
        <end position="72"/>
    </location>
</feature>
<evidence type="ECO:0000256" key="1">
    <source>
        <dbReference type="SAM" id="MobiDB-lite"/>
    </source>
</evidence>
<feature type="compositionally biased region" description="Polar residues" evidence="1">
    <location>
        <begin position="47"/>
        <end position="58"/>
    </location>
</feature>
<reference evidence="3" key="1">
    <citation type="submission" date="2022-11" db="UniProtKB">
        <authorList>
            <consortium name="WormBaseParasite"/>
        </authorList>
    </citation>
    <scope>IDENTIFICATION</scope>
</reference>
<accession>A0A914Q8C6</accession>
<name>A0A914Q8C6_9BILA</name>
<evidence type="ECO:0000313" key="3">
    <source>
        <dbReference type="WBParaSite" id="PDA_v2.g27335.t1"/>
    </source>
</evidence>
<feature type="region of interest" description="Disordered" evidence="1">
    <location>
        <begin position="330"/>
        <end position="353"/>
    </location>
</feature>
<evidence type="ECO:0000313" key="2">
    <source>
        <dbReference type="Proteomes" id="UP000887578"/>
    </source>
</evidence>
<organism evidence="2 3">
    <name type="scientific">Panagrolaimus davidi</name>
    <dbReference type="NCBI Taxonomy" id="227884"/>
    <lineage>
        <taxon>Eukaryota</taxon>
        <taxon>Metazoa</taxon>
        <taxon>Ecdysozoa</taxon>
        <taxon>Nematoda</taxon>
        <taxon>Chromadorea</taxon>
        <taxon>Rhabditida</taxon>
        <taxon>Tylenchina</taxon>
        <taxon>Panagrolaimomorpha</taxon>
        <taxon>Panagrolaimoidea</taxon>
        <taxon>Panagrolaimidae</taxon>
        <taxon>Panagrolaimus</taxon>
    </lineage>
</organism>
<dbReference type="WBParaSite" id="PDA_v2.g27335.t1">
    <property type="protein sequence ID" value="PDA_v2.g27335.t1"/>
    <property type="gene ID" value="PDA_v2.g27335"/>
</dbReference>
<dbReference type="Proteomes" id="UP000887578">
    <property type="component" value="Unplaced"/>
</dbReference>
<feature type="region of interest" description="Disordered" evidence="1">
    <location>
        <begin position="1"/>
        <end position="26"/>
    </location>
</feature>
<feature type="compositionally biased region" description="Polar residues" evidence="1">
    <location>
        <begin position="337"/>
        <end position="353"/>
    </location>
</feature>
<protein>
    <submittedName>
        <fullName evidence="3">Uncharacterized protein</fullName>
    </submittedName>
</protein>
<keyword evidence="2" id="KW-1185">Reference proteome</keyword>
<feature type="compositionally biased region" description="Low complexity" evidence="1">
    <location>
        <begin position="59"/>
        <end position="72"/>
    </location>
</feature>
<sequence length="353" mass="39904">MSLPMNPFEFPRQQENGQSKAPEIGQFKASQRLLNHNQMDQMSDSIWSRPTFSTKGPETNNSTSYASFSSASSNGTTASSFLNSELSPPEKVKAEAINEAFKNATESINQTLKLSRTAEAHYNQLNLELAEKVSDQLSKIEIAKSILETRMTAIQCNMSEGLDPQIFQGLLNRYETVKGKLLLRQESLKKLLDSANEYFSQSYVEEISEMCRFRWGTLYYRYCYFIRVAIALGNSNGSRKKVLVLIEEAHNRLLFLQKEINGGSNELEDQLENIATLLQKFISLSFYGISASAAYETSEISLQKIEREAMLNDTLNHIRHVIECIKRAKEEPPTEATLPQTSQSESIESLSDF</sequence>
<dbReference type="AlphaFoldDB" id="A0A914Q8C6"/>